<feature type="chain" id="PRO_5004652351" evidence="1">
    <location>
        <begin position="21"/>
        <end position="161"/>
    </location>
</feature>
<reference evidence="2 3" key="1">
    <citation type="journal article" date="2013" name="PLoS Genet.">
        <title>The genome and development-dependent transcriptomes of Pyronema confluens: a window into fungal evolution.</title>
        <authorList>
            <person name="Traeger S."/>
            <person name="Altegoer F."/>
            <person name="Freitag M."/>
            <person name="Gabaldon T."/>
            <person name="Kempken F."/>
            <person name="Kumar A."/>
            <person name="Marcet-Houben M."/>
            <person name="Poggeler S."/>
            <person name="Stajich J.E."/>
            <person name="Nowrousian M."/>
        </authorList>
    </citation>
    <scope>NUCLEOTIDE SEQUENCE [LARGE SCALE GENOMIC DNA]</scope>
    <source>
        <strain evidence="3">CBS 100304</strain>
        <tissue evidence="2">Vegetative mycelium</tissue>
    </source>
</reference>
<evidence type="ECO:0000313" key="2">
    <source>
        <dbReference type="EMBL" id="CCX31337.1"/>
    </source>
</evidence>
<feature type="signal peptide" evidence="1">
    <location>
        <begin position="1"/>
        <end position="20"/>
    </location>
</feature>
<proteinExistence type="predicted"/>
<dbReference type="AlphaFoldDB" id="U4LIJ1"/>
<dbReference type="EMBL" id="HF935589">
    <property type="protein sequence ID" value="CCX31337.1"/>
    <property type="molecule type" value="Genomic_DNA"/>
</dbReference>
<name>U4LIJ1_PYROM</name>
<organism evidence="2 3">
    <name type="scientific">Pyronema omphalodes (strain CBS 100304)</name>
    <name type="common">Pyronema confluens</name>
    <dbReference type="NCBI Taxonomy" id="1076935"/>
    <lineage>
        <taxon>Eukaryota</taxon>
        <taxon>Fungi</taxon>
        <taxon>Dikarya</taxon>
        <taxon>Ascomycota</taxon>
        <taxon>Pezizomycotina</taxon>
        <taxon>Pezizomycetes</taxon>
        <taxon>Pezizales</taxon>
        <taxon>Pyronemataceae</taxon>
        <taxon>Pyronema</taxon>
    </lineage>
</organism>
<dbReference type="Proteomes" id="UP000018144">
    <property type="component" value="Unassembled WGS sequence"/>
</dbReference>
<protein>
    <submittedName>
        <fullName evidence="2">Uncharacterized protein</fullName>
    </submittedName>
</protein>
<keyword evidence="3" id="KW-1185">Reference proteome</keyword>
<dbReference type="OrthoDB" id="10440550at2759"/>
<sequence length="161" mass="18318">MLSNTAALLLTLLLVPGGLCNTVKPVALKSVALNPGAFKPAFPQLSLELLFLQPELEPAYNGRIRIDTISIQQADKFEGKAYSVNEKTGHIAGPYGYNEVQQLSKDDIYRKVLEEERTVREFREENMVALEVLTDSGMLKKWGRRNDTRERAQERRLTRWI</sequence>
<gene>
    <name evidence="2" type="ORF">PCON_10638</name>
</gene>
<keyword evidence="1" id="KW-0732">Signal</keyword>
<evidence type="ECO:0000313" key="3">
    <source>
        <dbReference type="Proteomes" id="UP000018144"/>
    </source>
</evidence>
<accession>U4LIJ1</accession>
<evidence type="ECO:0000256" key="1">
    <source>
        <dbReference type="SAM" id="SignalP"/>
    </source>
</evidence>